<evidence type="ECO:0000313" key="6">
    <source>
        <dbReference type="EMBL" id="EJX06538.1"/>
    </source>
</evidence>
<name>J9GUR3_9ZZZZ</name>
<evidence type="ECO:0000259" key="5">
    <source>
        <dbReference type="Pfam" id="PF14905"/>
    </source>
</evidence>
<proteinExistence type="predicted"/>
<dbReference type="InterPro" id="IPR036942">
    <property type="entry name" value="Beta-barrel_TonB_sf"/>
</dbReference>
<dbReference type="Pfam" id="PF14905">
    <property type="entry name" value="OMP_b-brl_3"/>
    <property type="match status" value="1"/>
</dbReference>
<dbReference type="PANTHER" id="PTHR40980:SF3">
    <property type="entry name" value="TONB-DEPENDENT RECEPTOR-LIKE BETA-BARREL DOMAIN-CONTAINING PROTEIN"/>
    <property type="match status" value="1"/>
</dbReference>
<protein>
    <submittedName>
        <fullName evidence="6">TonB-dependent receptor plug</fullName>
    </submittedName>
</protein>
<comment type="subcellular location">
    <subcellularLocation>
        <location evidence="1">Cell outer membrane</location>
    </subcellularLocation>
</comment>
<dbReference type="Gene3D" id="2.40.170.20">
    <property type="entry name" value="TonB-dependent receptor, beta-barrel domain"/>
    <property type="match status" value="1"/>
</dbReference>
<dbReference type="AlphaFoldDB" id="J9GUR3"/>
<sequence length="698" mass="78767">MVKAEVDRITYSMKDDPEAQTNNLLEMLRKVPMVTVDGEDQIKIKGNSNFKIHVNGKPNNMMSKNPDLILKSFPASAVKKIEVITDPGAKYDAEGTAGILNIVTIENTQTSGYTVTPNLAVSNTTIHAGAFGMVQLGRLMLSANYGYGHHERPTSSYGSERWIYDDPVNHYLSESGNSKTKGDFQFGSLEGSYEFDQKNLLSFSASLYGNKDKTHRSSFTQQADAQQQRVYSYSTSGLSESKYTYFDASVDFQHSFKRPEQLLTLSYRLNTNPSEEKDTRYYTELVDVPAQLALEDRYDHPDNHSNEHTAQIDFTTPLGKIHTLSTGVKYIYRLNKSDNEEWHRPTGSDQNFVFNDDASLRYKHRTDIGAAYTEYGLKMLNFSAKAGLRYEYSQIKVNYPDGKREAFNSEFNDWVPNASLGYNCSPTQLLKLGYNMRIGRPSIDYLSPYVDRTDPQNIHYGQPDLESEMAHNFSLSYSCFGPKLSVNTDLSYALSNNKLTPYSFMENGIRHTTYANMMHSKVTSLSLFFNWTVTKTTNINLIANGNYSDLKVYRTGDRNNGFSGNCSGGIRQTLPGKFKLGFWGGYFHGGINLQGKGANFSFYSVNLSRSFLADDALTVTLNARNFIHPTRKSEHIIENRDFRFRSYNEWDDLSVSVGIRYRLGKLKAQVKKASRTIVNTDVMGGNSDQGKGQQQSGM</sequence>
<dbReference type="Pfam" id="PF07715">
    <property type="entry name" value="Plug"/>
    <property type="match status" value="1"/>
</dbReference>
<evidence type="ECO:0000256" key="2">
    <source>
        <dbReference type="ARBA" id="ARBA00023136"/>
    </source>
</evidence>
<comment type="caution">
    <text evidence="6">The sequence shown here is derived from an EMBL/GenBank/DDBJ whole genome shotgun (WGS) entry which is preliminary data.</text>
</comment>
<keyword evidence="2" id="KW-0472">Membrane</keyword>
<dbReference type="SUPFAM" id="SSF56935">
    <property type="entry name" value="Porins"/>
    <property type="match status" value="1"/>
</dbReference>
<feature type="domain" description="Outer membrane protein beta-barrel" evidence="5">
    <location>
        <begin position="254"/>
        <end position="661"/>
    </location>
</feature>
<evidence type="ECO:0000256" key="1">
    <source>
        <dbReference type="ARBA" id="ARBA00004442"/>
    </source>
</evidence>
<dbReference type="InterPro" id="IPR037066">
    <property type="entry name" value="Plug_dom_sf"/>
</dbReference>
<dbReference type="GO" id="GO:0009279">
    <property type="term" value="C:cell outer membrane"/>
    <property type="evidence" value="ECO:0007669"/>
    <property type="project" value="UniProtKB-SubCell"/>
</dbReference>
<dbReference type="Gene3D" id="2.170.130.10">
    <property type="entry name" value="TonB-dependent receptor, plug domain"/>
    <property type="match status" value="1"/>
</dbReference>
<dbReference type="PANTHER" id="PTHR40980">
    <property type="entry name" value="PLUG DOMAIN-CONTAINING PROTEIN"/>
    <property type="match status" value="1"/>
</dbReference>
<feature type="domain" description="TonB-dependent receptor plug" evidence="4">
    <location>
        <begin position="11"/>
        <end position="99"/>
    </location>
</feature>
<evidence type="ECO:0000259" key="4">
    <source>
        <dbReference type="Pfam" id="PF07715"/>
    </source>
</evidence>
<dbReference type="EMBL" id="AMCI01001128">
    <property type="protein sequence ID" value="EJX06538.1"/>
    <property type="molecule type" value="Genomic_DNA"/>
</dbReference>
<evidence type="ECO:0000256" key="3">
    <source>
        <dbReference type="ARBA" id="ARBA00023237"/>
    </source>
</evidence>
<dbReference type="InterPro" id="IPR012910">
    <property type="entry name" value="Plug_dom"/>
</dbReference>
<keyword evidence="6" id="KW-0675">Receptor</keyword>
<gene>
    <name evidence="6" type="ORF">EVA_05361</name>
</gene>
<accession>J9GUR3</accession>
<dbReference type="InterPro" id="IPR041700">
    <property type="entry name" value="OMP_b-brl_3"/>
</dbReference>
<reference evidence="6" key="1">
    <citation type="journal article" date="2012" name="PLoS ONE">
        <title>Gene sets for utilization of primary and secondary nutrition supplies in the distal gut of endangered iberian lynx.</title>
        <authorList>
            <person name="Alcaide M."/>
            <person name="Messina E."/>
            <person name="Richter M."/>
            <person name="Bargiela R."/>
            <person name="Peplies J."/>
            <person name="Huws S.A."/>
            <person name="Newbold C.J."/>
            <person name="Golyshin P.N."/>
            <person name="Simon M.A."/>
            <person name="Lopez G."/>
            <person name="Yakimov M.M."/>
            <person name="Ferrer M."/>
        </authorList>
    </citation>
    <scope>NUCLEOTIDE SEQUENCE</scope>
</reference>
<keyword evidence="3" id="KW-0998">Cell outer membrane</keyword>
<organism evidence="6">
    <name type="scientific">gut metagenome</name>
    <dbReference type="NCBI Taxonomy" id="749906"/>
    <lineage>
        <taxon>unclassified sequences</taxon>
        <taxon>metagenomes</taxon>
        <taxon>organismal metagenomes</taxon>
    </lineage>
</organism>